<dbReference type="Pfam" id="PF13765">
    <property type="entry name" value="PRY"/>
    <property type="match status" value="1"/>
</dbReference>
<dbReference type="RefSeq" id="XP_023133724.3">
    <property type="nucleotide sequence ID" value="XM_023277956.3"/>
</dbReference>
<dbReference type="SUPFAM" id="SSF49899">
    <property type="entry name" value="Concanavalin A-like lectins/glucanases"/>
    <property type="match status" value="1"/>
</dbReference>
<reference evidence="9" key="3">
    <citation type="submission" date="2025-09" db="UniProtKB">
        <authorList>
            <consortium name="Ensembl"/>
        </authorList>
    </citation>
    <scope>IDENTIFICATION</scope>
</reference>
<dbReference type="InterPro" id="IPR001870">
    <property type="entry name" value="B30.2/SPRY"/>
</dbReference>
<dbReference type="InterPro" id="IPR003879">
    <property type="entry name" value="Butyrophylin_SPRY"/>
</dbReference>
<dbReference type="InterPro" id="IPR001841">
    <property type="entry name" value="Znf_RING"/>
</dbReference>
<evidence type="ECO:0000256" key="5">
    <source>
        <dbReference type="SAM" id="Coils"/>
    </source>
</evidence>
<keyword evidence="2 4" id="KW-0863">Zinc-finger</keyword>
<evidence type="ECO:0000256" key="1">
    <source>
        <dbReference type="ARBA" id="ARBA00022723"/>
    </source>
</evidence>
<dbReference type="InterPro" id="IPR003877">
    <property type="entry name" value="SPRY_dom"/>
</dbReference>
<evidence type="ECO:0000256" key="4">
    <source>
        <dbReference type="PROSITE-ProRule" id="PRU00024"/>
    </source>
</evidence>
<dbReference type="InterPro" id="IPR000315">
    <property type="entry name" value="Znf_B-box"/>
</dbReference>
<protein>
    <recommendedName>
        <fullName evidence="11">Tripartite motif containing 35-13</fullName>
    </recommendedName>
</protein>
<sequence>MEVDIPCQSVDESYCAVCEQIFLTPVVLCCIDCDRSFCNYCLEKFWRQHGTTECPLCFKENLGLPRKSCEAHGQRLLLLCIADLEPVCSMCCRSGLHIDHTVYPIKEAFSDCQEELKSALVPLKEKLQLYKKAKMVCEEMAEHVKNQAEHTEAQIKEEFEALHHFLKEQEAARLSALKAEEDQKNVTINQNIEEMSNEVTSLSNTIRLVEQEMQSQDIPFLKNYKETIRRTWRRSLDPEMISGALIDVAKHLGSLKYKVWEKMKSVVKYNPVVLDPNTAASCFILSENLTVVQNSSQIFKLPDNPERFDISAEMLGAEGYSSGRHSWDVEVNDNTYWVVGVASESINRKGKHVLTPAEGFWTIRFRNGEHKACTAPWEPLNMTKKPEVIRVVLDMDRGKVTFYDPGERTPLYTFTGIITPRAFPYFCTACKEHPLKVLPTRISLSTDH</sequence>
<evidence type="ECO:0000259" key="8">
    <source>
        <dbReference type="PROSITE" id="PS50188"/>
    </source>
</evidence>
<evidence type="ECO:0000259" key="7">
    <source>
        <dbReference type="PROSITE" id="PS50119"/>
    </source>
</evidence>
<accession>A0AAQ5ZS67</accession>
<dbReference type="Gene3D" id="2.60.120.920">
    <property type="match status" value="1"/>
</dbReference>
<dbReference type="GeneID" id="111573679"/>
<reference evidence="9 10" key="1">
    <citation type="submission" date="2022-01" db="EMBL/GenBank/DDBJ databases">
        <title>A chromosome-scale genome assembly of the false clownfish, Amphiprion ocellaris.</title>
        <authorList>
            <person name="Ryu T."/>
        </authorList>
    </citation>
    <scope>NUCLEOTIDE SEQUENCE [LARGE SCALE GENOMIC DNA]</scope>
</reference>
<organism evidence="9 10">
    <name type="scientific">Amphiprion ocellaris</name>
    <name type="common">Clown anemonefish</name>
    <dbReference type="NCBI Taxonomy" id="80972"/>
    <lineage>
        <taxon>Eukaryota</taxon>
        <taxon>Metazoa</taxon>
        <taxon>Chordata</taxon>
        <taxon>Craniata</taxon>
        <taxon>Vertebrata</taxon>
        <taxon>Euteleostomi</taxon>
        <taxon>Actinopterygii</taxon>
        <taxon>Neopterygii</taxon>
        <taxon>Teleostei</taxon>
        <taxon>Neoteleostei</taxon>
        <taxon>Acanthomorphata</taxon>
        <taxon>Ovalentaria</taxon>
        <taxon>Pomacentridae</taxon>
        <taxon>Amphiprion</taxon>
    </lineage>
</organism>
<dbReference type="Ensembl" id="ENSAOCT00000085269.1">
    <property type="protein sequence ID" value="ENSAOCP00000067346.1"/>
    <property type="gene ID" value="ENSAOCG00000030330.1"/>
</dbReference>
<proteinExistence type="predicted"/>
<dbReference type="CDD" id="cd12893">
    <property type="entry name" value="SPRY_PRY_TRIM35"/>
    <property type="match status" value="1"/>
</dbReference>
<dbReference type="Proteomes" id="UP001501940">
    <property type="component" value="Chromosome 19"/>
</dbReference>
<evidence type="ECO:0000259" key="6">
    <source>
        <dbReference type="PROSITE" id="PS50089"/>
    </source>
</evidence>
<reference evidence="9" key="2">
    <citation type="submission" date="2025-08" db="UniProtKB">
        <authorList>
            <consortium name="Ensembl"/>
        </authorList>
    </citation>
    <scope>IDENTIFICATION</scope>
</reference>
<dbReference type="PANTHER" id="PTHR24103">
    <property type="entry name" value="E3 UBIQUITIN-PROTEIN LIGASE TRIM"/>
    <property type="match status" value="1"/>
</dbReference>
<dbReference type="SMART" id="SM00589">
    <property type="entry name" value="PRY"/>
    <property type="match status" value="1"/>
</dbReference>
<keyword evidence="5" id="KW-0175">Coiled coil</keyword>
<dbReference type="SMART" id="SM00449">
    <property type="entry name" value="SPRY"/>
    <property type="match status" value="1"/>
</dbReference>
<dbReference type="GO" id="GO:0008270">
    <property type="term" value="F:zinc ion binding"/>
    <property type="evidence" value="ECO:0007669"/>
    <property type="project" value="UniProtKB-KW"/>
</dbReference>
<dbReference type="PROSITE" id="PS50089">
    <property type="entry name" value="ZF_RING_2"/>
    <property type="match status" value="1"/>
</dbReference>
<dbReference type="CTD" id="566281"/>
<dbReference type="InterPro" id="IPR043136">
    <property type="entry name" value="B30.2/SPRY_sf"/>
</dbReference>
<dbReference type="PROSITE" id="PS50188">
    <property type="entry name" value="B302_SPRY"/>
    <property type="match status" value="1"/>
</dbReference>
<dbReference type="SMART" id="SM00336">
    <property type="entry name" value="BBOX"/>
    <property type="match status" value="1"/>
</dbReference>
<dbReference type="Pfam" id="PF00622">
    <property type="entry name" value="SPRY"/>
    <property type="match status" value="1"/>
</dbReference>
<feature type="domain" description="B30.2/SPRY" evidence="8">
    <location>
        <begin position="252"/>
        <end position="444"/>
    </location>
</feature>
<dbReference type="AlphaFoldDB" id="A0AAQ5ZS67"/>
<dbReference type="FunFam" id="2.60.120.920:FF:000004">
    <property type="entry name" value="Butyrophilin subfamily 1 member A1"/>
    <property type="match status" value="1"/>
</dbReference>
<dbReference type="InterPro" id="IPR013320">
    <property type="entry name" value="ConA-like_dom_sf"/>
</dbReference>
<keyword evidence="3" id="KW-0862">Zinc</keyword>
<dbReference type="PROSITE" id="PS50119">
    <property type="entry name" value="ZF_BBOX"/>
    <property type="match status" value="1"/>
</dbReference>
<keyword evidence="10" id="KW-1185">Reference proteome</keyword>
<feature type="coiled-coil region" evidence="5">
    <location>
        <begin position="141"/>
        <end position="212"/>
    </location>
</feature>
<feature type="domain" description="RING-type" evidence="6">
    <location>
        <begin position="15"/>
        <end position="57"/>
    </location>
</feature>
<dbReference type="InterPro" id="IPR006574">
    <property type="entry name" value="PRY"/>
</dbReference>
<evidence type="ECO:0000256" key="3">
    <source>
        <dbReference type="ARBA" id="ARBA00022833"/>
    </source>
</evidence>
<dbReference type="SUPFAM" id="SSF57845">
    <property type="entry name" value="B-box zinc-binding domain"/>
    <property type="match status" value="1"/>
</dbReference>
<dbReference type="Gene3D" id="3.30.160.60">
    <property type="entry name" value="Classic Zinc Finger"/>
    <property type="match status" value="1"/>
</dbReference>
<dbReference type="GeneTree" id="ENSGT01030000234583"/>
<dbReference type="Gene3D" id="3.30.40.10">
    <property type="entry name" value="Zinc/RING finger domain, C3HC4 (zinc finger)"/>
    <property type="match status" value="1"/>
</dbReference>
<dbReference type="SUPFAM" id="SSF57850">
    <property type="entry name" value="RING/U-box"/>
    <property type="match status" value="1"/>
</dbReference>
<evidence type="ECO:0000313" key="10">
    <source>
        <dbReference type="Proteomes" id="UP001501940"/>
    </source>
</evidence>
<name>A0AAQ5ZS67_AMPOC</name>
<dbReference type="PRINTS" id="PR01407">
    <property type="entry name" value="BUTYPHLNCDUF"/>
</dbReference>
<dbReference type="InterPro" id="IPR050143">
    <property type="entry name" value="TRIM/RBCC"/>
</dbReference>
<evidence type="ECO:0000313" key="9">
    <source>
        <dbReference type="Ensembl" id="ENSAOCP00000067346.1"/>
    </source>
</evidence>
<evidence type="ECO:0008006" key="11">
    <source>
        <dbReference type="Google" id="ProtNLM"/>
    </source>
</evidence>
<keyword evidence="1" id="KW-0479">Metal-binding</keyword>
<dbReference type="InterPro" id="IPR013083">
    <property type="entry name" value="Znf_RING/FYVE/PHD"/>
</dbReference>
<evidence type="ECO:0000256" key="2">
    <source>
        <dbReference type="ARBA" id="ARBA00022771"/>
    </source>
</evidence>
<feature type="domain" description="B box-type" evidence="7">
    <location>
        <begin position="64"/>
        <end position="105"/>
    </location>
</feature>